<dbReference type="EMBL" id="BSYO01000008">
    <property type="protein sequence ID" value="GMH08448.1"/>
    <property type="molecule type" value="Genomic_DNA"/>
</dbReference>
<evidence type="ECO:0000313" key="1">
    <source>
        <dbReference type="EMBL" id="GMH08448.1"/>
    </source>
</evidence>
<protein>
    <submittedName>
        <fullName evidence="1">Uncharacterized protein</fullName>
    </submittedName>
</protein>
<comment type="caution">
    <text evidence="1">The sequence shown here is derived from an EMBL/GenBank/DDBJ whole genome shotgun (WGS) entry which is preliminary data.</text>
</comment>
<dbReference type="Proteomes" id="UP001279734">
    <property type="component" value="Unassembled WGS sequence"/>
</dbReference>
<proteinExistence type="predicted"/>
<gene>
    <name evidence="1" type="ORF">Nepgr_010288</name>
</gene>
<keyword evidence="2" id="KW-1185">Reference proteome</keyword>
<accession>A0AAD3SBY6</accession>
<evidence type="ECO:0000313" key="2">
    <source>
        <dbReference type="Proteomes" id="UP001279734"/>
    </source>
</evidence>
<name>A0AAD3SBY6_NEPGR</name>
<sequence length="154" mass="16459">MKKFCWQQSMQGCIASLADDARQRSVDPVELCGAGAANAKGCSGSGVVYTFVVSVVAILREMYGALGYYVRCVSYACVVAAAKLSHFPWADCPVMHLMLMDQCSFDASFGLECLAAWNELLGGWNMLQEPPAITECEMAGVVAGASLKKLGRSV</sequence>
<reference evidence="1" key="1">
    <citation type="submission" date="2023-05" db="EMBL/GenBank/DDBJ databases">
        <title>Nepenthes gracilis genome sequencing.</title>
        <authorList>
            <person name="Fukushima K."/>
        </authorList>
    </citation>
    <scope>NUCLEOTIDE SEQUENCE</scope>
    <source>
        <strain evidence="1">SING2019-196</strain>
    </source>
</reference>
<organism evidence="1 2">
    <name type="scientific">Nepenthes gracilis</name>
    <name type="common">Slender pitcher plant</name>
    <dbReference type="NCBI Taxonomy" id="150966"/>
    <lineage>
        <taxon>Eukaryota</taxon>
        <taxon>Viridiplantae</taxon>
        <taxon>Streptophyta</taxon>
        <taxon>Embryophyta</taxon>
        <taxon>Tracheophyta</taxon>
        <taxon>Spermatophyta</taxon>
        <taxon>Magnoliopsida</taxon>
        <taxon>eudicotyledons</taxon>
        <taxon>Gunneridae</taxon>
        <taxon>Pentapetalae</taxon>
        <taxon>Caryophyllales</taxon>
        <taxon>Nepenthaceae</taxon>
        <taxon>Nepenthes</taxon>
    </lineage>
</organism>
<dbReference type="AlphaFoldDB" id="A0AAD3SBY6"/>